<feature type="transmembrane region" description="Helical" evidence="5">
    <location>
        <begin position="80"/>
        <end position="98"/>
    </location>
</feature>
<comment type="subcellular location">
    <subcellularLocation>
        <location evidence="5">Cell membrane</location>
        <topology evidence="5">Multi-pass membrane protein</topology>
    </subcellularLocation>
    <subcellularLocation>
        <location evidence="1">Membrane</location>
        <topology evidence="1">Multi-pass membrane protein</topology>
    </subcellularLocation>
</comment>
<dbReference type="RefSeq" id="WP_130841347.1">
    <property type="nucleotide sequence ID" value="NZ_SIJL01000005.1"/>
</dbReference>
<keyword evidence="4 5" id="KW-0472">Membrane</keyword>
<feature type="transmembrane region" description="Helical" evidence="5">
    <location>
        <begin position="110"/>
        <end position="127"/>
    </location>
</feature>
<evidence type="ECO:0000256" key="3">
    <source>
        <dbReference type="ARBA" id="ARBA00022989"/>
    </source>
</evidence>
<dbReference type="PANTHER" id="PTHR43701">
    <property type="entry name" value="MEMBRANE TRANSPORTER PROTEIN MJ0441-RELATED"/>
    <property type="match status" value="1"/>
</dbReference>
<feature type="transmembrane region" description="Helical" evidence="5">
    <location>
        <begin position="180"/>
        <end position="201"/>
    </location>
</feature>
<dbReference type="GO" id="GO:0005886">
    <property type="term" value="C:plasma membrane"/>
    <property type="evidence" value="ECO:0007669"/>
    <property type="project" value="UniProtKB-SubCell"/>
</dbReference>
<feature type="transmembrane region" description="Helical" evidence="5">
    <location>
        <begin position="213"/>
        <end position="236"/>
    </location>
</feature>
<evidence type="ECO:0000313" key="7">
    <source>
        <dbReference type="Proteomes" id="UP000292858"/>
    </source>
</evidence>
<sequence length="261" mass="26833">MRGRLPLAFLVGLGVGIFGGLLGLGGAELRLPFLLYAFGLAPLEAVIANKALSLLVVGVSLPARLGVVPPEAVLGEVRGALALLLGSVLGAFGAAGWARRVPEGLLRRTMGLLLLLLAGVLALEALFHRPFPLDPPPLLLHPLGFLLGLGIGAVAAVMGVAGGELLIPTLVLLYGLEARLAGSVSLLISLPTMLAAFAQYSQDRTFAVLWRQGGLLLAMGLGSLLGAFLGGGLLLGLATERVLLLLLALLLALSGLRLLRH</sequence>
<comment type="caution">
    <text evidence="6">The sequence shown here is derived from an EMBL/GenBank/DDBJ whole genome shotgun (WGS) entry which is preliminary data.</text>
</comment>
<evidence type="ECO:0000256" key="4">
    <source>
        <dbReference type="ARBA" id="ARBA00023136"/>
    </source>
</evidence>
<keyword evidence="5" id="KW-1003">Cell membrane</keyword>
<feature type="transmembrane region" description="Helical" evidence="5">
    <location>
        <begin position="242"/>
        <end position="259"/>
    </location>
</feature>
<keyword evidence="3 5" id="KW-1133">Transmembrane helix</keyword>
<dbReference type="EMBL" id="SIJL01000005">
    <property type="protein sequence ID" value="TBH20853.1"/>
    <property type="molecule type" value="Genomic_DNA"/>
</dbReference>
<feature type="transmembrane region" description="Helical" evidence="5">
    <location>
        <begin position="7"/>
        <end position="27"/>
    </location>
</feature>
<dbReference type="Proteomes" id="UP000292858">
    <property type="component" value="Unassembled WGS sequence"/>
</dbReference>
<dbReference type="Pfam" id="PF01925">
    <property type="entry name" value="TauE"/>
    <property type="match status" value="1"/>
</dbReference>
<evidence type="ECO:0000256" key="5">
    <source>
        <dbReference type="RuleBase" id="RU363041"/>
    </source>
</evidence>
<reference evidence="6 7" key="1">
    <citation type="submission" date="2019-02" db="EMBL/GenBank/DDBJ databases">
        <title>Thermus sp. a novel from hot spring.</title>
        <authorList>
            <person name="Zhao Z."/>
        </authorList>
    </citation>
    <scope>NUCLEOTIDE SEQUENCE [LARGE SCALE GENOMIC DNA]</scope>
    <source>
        <strain evidence="6 7">CFH 72773T</strain>
    </source>
</reference>
<evidence type="ECO:0000313" key="6">
    <source>
        <dbReference type="EMBL" id="TBH20853.1"/>
    </source>
</evidence>
<gene>
    <name evidence="6" type="ORF">ETP66_05425</name>
</gene>
<feature type="transmembrane region" description="Helical" evidence="5">
    <location>
        <begin position="139"/>
        <end position="160"/>
    </location>
</feature>
<organism evidence="6 7">
    <name type="scientific">Thermus thermamylovorans</name>
    <dbReference type="NCBI Taxonomy" id="2509362"/>
    <lineage>
        <taxon>Bacteria</taxon>
        <taxon>Thermotogati</taxon>
        <taxon>Deinococcota</taxon>
        <taxon>Deinococci</taxon>
        <taxon>Thermales</taxon>
        <taxon>Thermaceae</taxon>
        <taxon>Thermus</taxon>
    </lineage>
</organism>
<keyword evidence="2 5" id="KW-0812">Transmembrane</keyword>
<dbReference type="PANTHER" id="PTHR43701:SF2">
    <property type="entry name" value="MEMBRANE TRANSPORTER PROTEIN YJNA-RELATED"/>
    <property type="match status" value="1"/>
</dbReference>
<name>A0A4Q9B5H7_9DEIN</name>
<dbReference type="InterPro" id="IPR002781">
    <property type="entry name" value="TM_pro_TauE-like"/>
</dbReference>
<dbReference type="InterPro" id="IPR051598">
    <property type="entry name" value="TSUP/Inactive_protease-like"/>
</dbReference>
<protein>
    <recommendedName>
        <fullName evidence="5">Probable membrane transporter protein</fullName>
    </recommendedName>
</protein>
<accession>A0A4Q9B5H7</accession>
<proteinExistence type="inferred from homology"/>
<comment type="similarity">
    <text evidence="5">Belongs to the 4-toluene sulfonate uptake permease (TSUP) (TC 2.A.102) family.</text>
</comment>
<dbReference type="AlphaFoldDB" id="A0A4Q9B5H7"/>
<evidence type="ECO:0000256" key="2">
    <source>
        <dbReference type="ARBA" id="ARBA00022692"/>
    </source>
</evidence>
<dbReference type="OrthoDB" id="5366030at2"/>
<evidence type="ECO:0000256" key="1">
    <source>
        <dbReference type="ARBA" id="ARBA00004141"/>
    </source>
</evidence>
<keyword evidence="7" id="KW-1185">Reference proteome</keyword>